<dbReference type="InterPro" id="IPR043504">
    <property type="entry name" value="Peptidase_S1_PA_chymotrypsin"/>
</dbReference>
<feature type="non-terminal residue" evidence="2">
    <location>
        <position position="1"/>
    </location>
</feature>
<dbReference type="SUPFAM" id="SSF50494">
    <property type="entry name" value="Trypsin-like serine proteases"/>
    <property type="match status" value="1"/>
</dbReference>
<dbReference type="EMBL" id="CAKXAJ010012624">
    <property type="protein sequence ID" value="CAH2215741.1"/>
    <property type="molecule type" value="Genomic_DNA"/>
</dbReference>
<evidence type="ECO:0000313" key="3">
    <source>
        <dbReference type="Proteomes" id="UP000838756"/>
    </source>
</evidence>
<dbReference type="InterPro" id="IPR001254">
    <property type="entry name" value="Trypsin_dom"/>
</dbReference>
<dbReference type="AlphaFoldDB" id="A0A8S4QKX6"/>
<sequence>GKNAGYRVRVGSTNANSGGAVHNVQRHITHPNYVNSGGNLRSDIGIVRLASSIVFGGNVRAGSIAGANFNIADNTNVWALGWGLLSVSL</sequence>
<name>A0A8S4QKX6_9NEOP</name>
<dbReference type="Pfam" id="PF00089">
    <property type="entry name" value="Trypsin"/>
    <property type="match status" value="1"/>
</dbReference>
<comment type="caution">
    <text evidence="2">The sequence shown here is derived from an EMBL/GenBank/DDBJ whole genome shotgun (WGS) entry which is preliminary data.</text>
</comment>
<protein>
    <submittedName>
        <fullName evidence="2">Jg20674 protein</fullName>
    </submittedName>
</protein>
<dbReference type="Gene3D" id="2.40.10.10">
    <property type="entry name" value="Trypsin-like serine proteases"/>
    <property type="match status" value="2"/>
</dbReference>
<dbReference type="InterPro" id="IPR009003">
    <property type="entry name" value="Peptidase_S1_PA"/>
</dbReference>
<proteinExistence type="predicted"/>
<gene>
    <name evidence="2" type="primary">jg20674</name>
    <name evidence="2" type="ORF">PAEG_LOCUS3827</name>
</gene>
<dbReference type="OrthoDB" id="9425590at2759"/>
<accession>A0A8S4QKX6</accession>
<organism evidence="2 3">
    <name type="scientific">Pararge aegeria aegeria</name>
    <dbReference type="NCBI Taxonomy" id="348720"/>
    <lineage>
        <taxon>Eukaryota</taxon>
        <taxon>Metazoa</taxon>
        <taxon>Ecdysozoa</taxon>
        <taxon>Arthropoda</taxon>
        <taxon>Hexapoda</taxon>
        <taxon>Insecta</taxon>
        <taxon>Pterygota</taxon>
        <taxon>Neoptera</taxon>
        <taxon>Endopterygota</taxon>
        <taxon>Lepidoptera</taxon>
        <taxon>Glossata</taxon>
        <taxon>Ditrysia</taxon>
        <taxon>Papilionoidea</taxon>
        <taxon>Nymphalidae</taxon>
        <taxon>Satyrinae</taxon>
        <taxon>Satyrini</taxon>
        <taxon>Parargina</taxon>
        <taxon>Pararge</taxon>
    </lineage>
</organism>
<evidence type="ECO:0000313" key="2">
    <source>
        <dbReference type="EMBL" id="CAH2215741.1"/>
    </source>
</evidence>
<keyword evidence="3" id="KW-1185">Reference proteome</keyword>
<dbReference type="Proteomes" id="UP000838756">
    <property type="component" value="Unassembled WGS sequence"/>
</dbReference>
<evidence type="ECO:0000259" key="1">
    <source>
        <dbReference type="Pfam" id="PF00089"/>
    </source>
</evidence>
<feature type="domain" description="Peptidase S1" evidence="1">
    <location>
        <begin position="5"/>
        <end position="84"/>
    </location>
</feature>
<reference evidence="2" key="1">
    <citation type="submission" date="2022-03" db="EMBL/GenBank/DDBJ databases">
        <authorList>
            <person name="Lindestad O."/>
        </authorList>
    </citation>
    <scope>NUCLEOTIDE SEQUENCE</scope>
</reference>
<dbReference type="GO" id="GO:0006508">
    <property type="term" value="P:proteolysis"/>
    <property type="evidence" value="ECO:0007669"/>
    <property type="project" value="InterPro"/>
</dbReference>
<dbReference type="GO" id="GO:0004252">
    <property type="term" value="F:serine-type endopeptidase activity"/>
    <property type="evidence" value="ECO:0007669"/>
    <property type="project" value="InterPro"/>
</dbReference>